<dbReference type="InterPro" id="IPR038763">
    <property type="entry name" value="DHH_sf"/>
</dbReference>
<organism evidence="9 10">
    <name type="scientific">Candidatus Borkfalkia faecavium</name>
    <dbReference type="NCBI Taxonomy" id="2838508"/>
    <lineage>
        <taxon>Bacteria</taxon>
        <taxon>Bacillati</taxon>
        <taxon>Bacillota</taxon>
        <taxon>Clostridia</taxon>
        <taxon>Christensenellales</taxon>
        <taxon>Christensenellaceae</taxon>
        <taxon>Candidatus Borkfalkia</taxon>
    </lineage>
</organism>
<dbReference type="EMBL" id="DXEW01000029">
    <property type="protein sequence ID" value="HIX50872.1"/>
    <property type="molecule type" value="Genomic_DNA"/>
</dbReference>
<dbReference type="InterPro" id="IPR041122">
    <property type="entry name" value="RecJ_OB"/>
</dbReference>
<gene>
    <name evidence="9" type="primary">recJ</name>
    <name evidence="9" type="ORF">H9851_06295</name>
</gene>
<reference evidence="9" key="1">
    <citation type="journal article" date="2021" name="PeerJ">
        <title>Extensive microbial diversity within the chicken gut microbiome revealed by metagenomics and culture.</title>
        <authorList>
            <person name="Gilroy R."/>
            <person name="Ravi A."/>
            <person name="Getino M."/>
            <person name="Pursley I."/>
            <person name="Horton D.L."/>
            <person name="Alikhan N.F."/>
            <person name="Baker D."/>
            <person name="Gharbi K."/>
            <person name="Hall N."/>
            <person name="Watson M."/>
            <person name="Adriaenssens E.M."/>
            <person name="Foster-Nyarko E."/>
            <person name="Jarju S."/>
            <person name="Secka A."/>
            <person name="Antonio M."/>
            <person name="Oren A."/>
            <person name="Chaudhuri R.R."/>
            <person name="La Ragione R."/>
            <person name="Hildebrand F."/>
            <person name="Pallen M.J."/>
        </authorList>
    </citation>
    <scope>NUCLEOTIDE SEQUENCE</scope>
    <source>
        <strain evidence="9">2189</strain>
    </source>
</reference>
<evidence type="ECO:0000256" key="4">
    <source>
        <dbReference type="ARBA" id="ARBA00022801"/>
    </source>
</evidence>
<accession>A0A9D2AUM2</accession>
<dbReference type="Pfam" id="PF17768">
    <property type="entry name" value="RecJ_OB"/>
    <property type="match status" value="1"/>
</dbReference>
<evidence type="ECO:0000259" key="8">
    <source>
        <dbReference type="Pfam" id="PF17768"/>
    </source>
</evidence>
<feature type="domain" description="DDH" evidence="6">
    <location>
        <begin position="82"/>
        <end position="219"/>
    </location>
</feature>
<sequence>MTKIVPEYTFTQEQSAAVQAVASACGLHEVTARILVSRGVDTPEKAKRFLSPSREHFLSPFLMRGMRELVEAVKEVKGEGGSIVVFGDYDADGIGAASILVTALRRFGVACSAYIPERAEGYGMSVAALEKIIDERRPELIVTVDCGVSNREEVAYIRSRGVRVIVTDHHELPPQLPDCVVVNPKLDDDYPYDNLCGAGVAFKIACALLGEKAYSLLDLAAVSTVADSVPLTGENRDIVAEGLRLINTRPREALKCLLATKKEEITAQTLAFTVAPRINAAGRMGDAGSALRLFTSTDRAEIYDLSCRLSAFNLERQAICDEVYRSAKERIAGEGAYRNVIMLADDSWNPGIIGIVAARLAEEFNRPAILFVRHGDYCKGSARTIENINIYEALKACSDHIAEFGGHAQAAGVNVRCDEFDALAQALDAYIGAHYTPADFEPSIAVCEEAGDWFGLSFAKELERLEPFGVGNKRPLFSVSAGQIPARRLKEGSPHLSLQAGGVELIWFGGEGALPLLSADVGKTLLFECNISRFRGQESVRGIVQDMLCTGGGASCGLYCFRSALLRLTGPQPRVEVEKDTSAGIAARIRAARARCNYGLAVIASGSVPAAFADCVAGLEQDLFRPGSHNVGNRVLLSPAADADLSLYREVIFLDAPADVNIPALEGKKVVVNGEICGYNTIVSLETSREVLGEIYRALRGGCAGEDSVSAAAGLDVGFSMPQRIFALEVFAELGLIRFERGSALPVRGKKTDLQRSPLYRAVRALQERGTAYACE</sequence>
<dbReference type="GO" id="GO:0003676">
    <property type="term" value="F:nucleic acid binding"/>
    <property type="evidence" value="ECO:0007669"/>
    <property type="project" value="InterPro"/>
</dbReference>
<dbReference type="InterPro" id="IPR004610">
    <property type="entry name" value="RecJ"/>
</dbReference>
<evidence type="ECO:0000256" key="2">
    <source>
        <dbReference type="ARBA" id="ARBA00019841"/>
    </source>
</evidence>
<name>A0A9D2AUM2_9FIRM</name>
<dbReference type="PANTHER" id="PTHR30255">
    <property type="entry name" value="SINGLE-STRANDED-DNA-SPECIFIC EXONUCLEASE RECJ"/>
    <property type="match status" value="1"/>
</dbReference>
<comment type="caution">
    <text evidence="9">The sequence shown here is derived from an EMBL/GenBank/DDBJ whole genome shotgun (WGS) entry which is preliminary data.</text>
</comment>
<comment type="similarity">
    <text evidence="1">Belongs to the RecJ family.</text>
</comment>
<dbReference type="SUPFAM" id="SSF64182">
    <property type="entry name" value="DHH phosphoesterases"/>
    <property type="match status" value="1"/>
</dbReference>
<proteinExistence type="inferred from homology"/>
<dbReference type="PANTHER" id="PTHR30255:SF2">
    <property type="entry name" value="SINGLE-STRANDED-DNA-SPECIFIC EXONUCLEASE RECJ"/>
    <property type="match status" value="1"/>
</dbReference>
<evidence type="ECO:0000256" key="1">
    <source>
        <dbReference type="ARBA" id="ARBA00005915"/>
    </source>
</evidence>
<evidence type="ECO:0000256" key="5">
    <source>
        <dbReference type="ARBA" id="ARBA00022839"/>
    </source>
</evidence>
<dbReference type="Gene3D" id="3.10.310.30">
    <property type="match status" value="1"/>
</dbReference>
<evidence type="ECO:0000259" key="6">
    <source>
        <dbReference type="Pfam" id="PF01368"/>
    </source>
</evidence>
<dbReference type="Pfam" id="PF02272">
    <property type="entry name" value="DHHA1"/>
    <property type="match status" value="1"/>
</dbReference>
<dbReference type="Gene3D" id="3.90.1640.30">
    <property type="match status" value="1"/>
</dbReference>
<dbReference type="InterPro" id="IPR051673">
    <property type="entry name" value="SSDNA_exonuclease_RecJ"/>
</dbReference>
<dbReference type="GO" id="GO:0006310">
    <property type="term" value="P:DNA recombination"/>
    <property type="evidence" value="ECO:0007669"/>
    <property type="project" value="InterPro"/>
</dbReference>
<evidence type="ECO:0000313" key="9">
    <source>
        <dbReference type="EMBL" id="HIX50872.1"/>
    </source>
</evidence>
<dbReference type="AlphaFoldDB" id="A0A9D2AUM2"/>
<keyword evidence="5 9" id="KW-0269">Exonuclease</keyword>
<dbReference type="Pfam" id="PF01368">
    <property type="entry name" value="DHH"/>
    <property type="match status" value="1"/>
</dbReference>
<dbReference type="GO" id="GO:0008409">
    <property type="term" value="F:5'-3' exonuclease activity"/>
    <property type="evidence" value="ECO:0007669"/>
    <property type="project" value="InterPro"/>
</dbReference>
<dbReference type="NCBIfam" id="TIGR00644">
    <property type="entry name" value="recJ"/>
    <property type="match status" value="1"/>
</dbReference>
<dbReference type="Proteomes" id="UP000886847">
    <property type="component" value="Unassembled WGS sequence"/>
</dbReference>
<protein>
    <recommendedName>
        <fullName evidence="2">Single-stranded-DNA-specific exonuclease RecJ</fullName>
    </recommendedName>
</protein>
<feature type="domain" description="DHHA1" evidence="7">
    <location>
        <begin position="340"/>
        <end position="432"/>
    </location>
</feature>
<reference evidence="9" key="2">
    <citation type="submission" date="2021-04" db="EMBL/GenBank/DDBJ databases">
        <authorList>
            <person name="Gilroy R."/>
        </authorList>
    </citation>
    <scope>NUCLEOTIDE SEQUENCE</scope>
    <source>
        <strain evidence="9">2189</strain>
    </source>
</reference>
<feature type="domain" description="RecJ OB" evidence="8">
    <location>
        <begin position="456"/>
        <end position="546"/>
    </location>
</feature>
<evidence type="ECO:0000259" key="7">
    <source>
        <dbReference type="Pfam" id="PF02272"/>
    </source>
</evidence>
<evidence type="ECO:0000256" key="3">
    <source>
        <dbReference type="ARBA" id="ARBA00022722"/>
    </source>
</evidence>
<dbReference type="GO" id="GO:0006281">
    <property type="term" value="P:DNA repair"/>
    <property type="evidence" value="ECO:0007669"/>
    <property type="project" value="InterPro"/>
</dbReference>
<dbReference type="PROSITE" id="PS51257">
    <property type="entry name" value="PROKAR_LIPOPROTEIN"/>
    <property type="match status" value="1"/>
</dbReference>
<evidence type="ECO:0000313" key="10">
    <source>
        <dbReference type="Proteomes" id="UP000886847"/>
    </source>
</evidence>
<dbReference type="InterPro" id="IPR001667">
    <property type="entry name" value="DDH_dom"/>
</dbReference>
<keyword evidence="4" id="KW-0378">Hydrolase</keyword>
<keyword evidence="3" id="KW-0540">Nuclease</keyword>
<dbReference type="InterPro" id="IPR003156">
    <property type="entry name" value="DHHA1_dom"/>
</dbReference>